<feature type="transmembrane region" description="Helical" evidence="10">
    <location>
        <begin position="20"/>
        <end position="43"/>
    </location>
</feature>
<sequence length="173" mass="18917">MAEEKKPEKEKKPGGGGNKLMLVVIILLVLLLGAVGGLAYYMFTSAHTAPAGDAAHQEDVKKEAKKKHDGPPVFEKMETFVVNLSGGGSLLQIDMQAQLQDEEAKKRFTDYMPRIRSGVLLLLSSKSADELSTPDGKVKLKAQVKQIINESMDAGEEELVQSIEFTSFIIQNQ</sequence>
<evidence type="ECO:0000256" key="2">
    <source>
        <dbReference type="ARBA" id="ARBA00004162"/>
    </source>
</evidence>
<protein>
    <recommendedName>
        <fullName evidence="10">Flagellar protein FliL</fullName>
    </recommendedName>
</protein>
<evidence type="ECO:0000313" key="11">
    <source>
        <dbReference type="EMBL" id="GGY11046.1"/>
    </source>
</evidence>
<keyword evidence="12" id="KW-1185">Reference proteome</keyword>
<dbReference type="Pfam" id="PF03748">
    <property type="entry name" value="FliL"/>
    <property type="match status" value="1"/>
</dbReference>
<dbReference type="AlphaFoldDB" id="A0A918P0G0"/>
<dbReference type="InterPro" id="IPR005503">
    <property type="entry name" value="FliL"/>
</dbReference>
<keyword evidence="6 10" id="KW-0812">Transmembrane</keyword>
<comment type="similarity">
    <text evidence="3 10">Belongs to the FliL family.</text>
</comment>
<evidence type="ECO:0000256" key="9">
    <source>
        <dbReference type="ARBA" id="ARBA00023136"/>
    </source>
</evidence>
<dbReference type="PANTHER" id="PTHR35091:SF2">
    <property type="entry name" value="FLAGELLAR PROTEIN FLIL"/>
    <property type="match status" value="1"/>
</dbReference>
<dbReference type="Proteomes" id="UP000645257">
    <property type="component" value="Unassembled WGS sequence"/>
</dbReference>
<comment type="subcellular location">
    <subcellularLocation>
        <location evidence="10">Cell inner membrane</location>
    </subcellularLocation>
    <subcellularLocation>
        <location evidence="2">Cell membrane</location>
        <topology evidence="2">Single-pass membrane protein</topology>
    </subcellularLocation>
</comment>
<evidence type="ECO:0000256" key="8">
    <source>
        <dbReference type="ARBA" id="ARBA00022989"/>
    </source>
</evidence>
<dbReference type="GO" id="GO:0009425">
    <property type="term" value="C:bacterial-type flagellum basal body"/>
    <property type="evidence" value="ECO:0007669"/>
    <property type="project" value="InterPro"/>
</dbReference>
<evidence type="ECO:0000313" key="12">
    <source>
        <dbReference type="Proteomes" id="UP000645257"/>
    </source>
</evidence>
<keyword evidence="10" id="KW-0997">Cell inner membrane</keyword>
<keyword evidence="4" id="KW-1003">Cell membrane</keyword>
<keyword evidence="9 10" id="KW-0472">Membrane</keyword>
<accession>A0A918P0G0</accession>
<evidence type="ECO:0000256" key="7">
    <source>
        <dbReference type="ARBA" id="ARBA00022779"/>
    </source>
</evidence>
<dbReference type="GO" id="GO:0071978">
    <property type="term" value="P:bacterial-type flagellum-dependent swarming motility"/>
    <property type="evidence" value="ECO:0007669"/>
    <property type="project" value="TreeGrafter"/>
</dbReference>
<dbReference type="PANTHER" id="PTHR35091">
    <property type="entry name" value="FLAGELLAR PROTEIN FLIL"/>
    <property type="match status" value="1"/>
</dbReference>
<organism evidence="11 12">
    <name type="scientific">Paludibacterium paludis</name>
    <dbReference type="NCBI Taxonomy" id="1225769"/>
    <lineage>
        <taxon>Bacteria</taxon>
        <taxon>Pseudomonadati</taxon>
        <taxon>Pseudomonadota</taxon>
        <taxon>Betaproteobacteria</taxon>
        <taxon>Neisseriales</taxon>
        <taxon>Chromobacteriaceae</taxon>
        <taxon>Paludibacterium</taxon>
    </lineage>
</organism>
<evidence type="ECO:0000256" key="6">
    <source>
        <dbReference type="ARBA" id="ARBA00022692"/>
    </source>
</evidence>
<reference evidence="11" key="2">
    <citation type="submission" date="2020-09" db="EMBL/GenBank/DDBJ databases">
        <authorList>
            <person name="Sun Q."/>
            <person name="Kim S."/>
        </authorList>
    </citation>
    <scope>NUCLEOTIDE SEQUENCE</scope>
    <source>
        <strain evidence="11">KCTC 32182</strain>
    </source>
</reference>
<keyword evidence="5 10" id="KW-0145">Chemotaxis</keyword>
<evidence type="ECO:0000256" key="4">
    <source>
        <dbReference type="ARBA" id="ARBA00022475"/>
    </source>
</evidence>
<proteinExistence type="inferred from homology"/>
<evidence type="ECO:0000256" key="10">
    <source>
        <dbReference type="RuleBase" id="RU364125"/>
    </source>
</evidence>
<dbReference type="RefSeq" id="WP_189532341.1">
    <property type="nucleotide sequence ID" value="NZ_BMYX01000005.1"/>
</dbReference>
<dbReference type="GO" id="GO:0005886">
    <property type="term" value="C:plasma membrane"/>
    <property type="evidence" value="ECO:0007669"/>
    <property type="project" value="UniProtKB-SubCell"/>
</dbReference>
<name>A0A918P0G0_9NEIS</name>
<dbReference type="GO" id="GO:0006935">
    <property type="term" value="P:chemotaxis"/>
    <property type="evidence" value="ECO:0007669"/>
    <property type="project" value="UniProtKB-KW"/>
</dbReference>
<comment type="function">
    <text evidence="1 10">Controls the rotational direction of flagella during chemotaxis.</text>
</comment>
<comment type="caution">
    <text evidence="11">The sequence shown here is derived from an EMBL/GenBank/DDBJ whole genome shotgun (WGS) entry which is preliminary data.</text>
</comment>
<reference evidence="11" key="1">
    <citation type="journal article" date="2014" name="Int. J. Syst. Evol. Microbiol.">
        <title>Complete genome sequence of Corynebacterium casei LMG S-19264T (=DSM 44701T), isolated from a smear-ripened cheese.</title>
        <authorList>
            <consortium name="US DOE Joint Genome Institute (JGI-PGF)"/>
            <person name="Walter F."/>
            <person name="Albersmeier A."/>
            <person name="Kalinowski J."/>
            <person name="Ruckert C."/>
        </authorList>
    </citation>
    <scope>NUCLEOTIDE SEQUENCE</scope>
    <source>
        <strain evidence="11">KCTC 32182</strain>
    </source>
</reference>
<evidence type="ECO:0000256" key="1">
    <source>
        <dbReference type="ARBA" id="ARBA00002254"/>
    </source>
</evidence>
<evidence type="ECO:0000256" key="5">
    <source>
        <dbReference type="ARBA" id="ARBA00022500"/>
    </source>
</evidence>
<gene>
    <name evidence="11" type="ORF">GCM10011289_12380</name>
</gene>
<keyword evidence="7 10" id="KW-0283">Flagellar rotation</keyword>
<dbReference type="EMBL" id="BMYX01000005">
    <property type="protein sequence ID" value="GGY11046.1"/>
    <property type="molecule type" value="Genomic_DNA"/>
</dbReference>
<keyword evidence="8 10" id="KW-1133">Transmembrane helix</keyword>
<evidence type="ECO:0000256" key="3">
    <source>
        <dbReference type="ARBA" id="ARBA00008281"/>
    </source>
</evidence>